<reference evidence="3" key="1">
    <citation type="submission" date="2016-10" db="EMBL/GenBank/DDBJ databases">
        <authorList>
            <person name="Varghese N."/>
            <person name="Submissions S."/>
        </authorList>
    </citation>
    <scope>NUCLEOTIDE SEQUENCE [LARGE SCALE GENOMIC DNA]</scope>
    <source>
        <strain evidence="3">B4,CECT 8067,JCM 17497</strain>
    </source>
</reference>
<sequence length="468" mass="49408">MAGTVPDTERFDRKHVGNTFNGVNAFIGLKPGVLYSSVRQIELFVPDDRSDDALSVLDDEGIDYVRTAEAGDGTDGELVSFPLPPQAVERVLSSLREAGIDDQFVVVSSIETARTPRIDELEERYVNGQEEDDSIAHEEIRSRAMNMTPGRVTYYAMTVLSAIVATAGLLLDSPAIVVGSMVIAPQVSAALTGTVGLVLDDREMVIDGLTSLAFGLGVAIVSAFVFAWIVRSGGVVPSTIDITAIVQVQNRISPGLLAIVVGICAGAAGAFGLATAIPVSLVGVMIAVALIPAAAAVGIGMAWGDPSVALGAFVLVAVNATSILFSGLAVFWYLGYRPDGWTRGSIRENLSSEWVDTLAVAVVLGVIVLSMGGLVLGQYVLYENSVNDEVRTVLDDDEYADLELVEVRTEFVGVGVDDESAVTVVVQRPADAPYPNLVADLETTLEDRTDRDVAVVVEFVDAGRSTEA</sequence>
<dbReference type="PANTHER" id="PTHR20992:SF9">
    <property type="entry name" value="AT15442P-RELATED"/>
    <property type="match status" value="1"/>
</dbReference>
<keyword evidence="1" id="KW-0812">Transmembrane</keyword>
<gene>
    <name evidence="2" type="ORF">SAMN04515672_0997</name>
</gene>
<feature type="transmembrane region" description="Helical" evidence="1">
    <location>
        <begin position="281"/>
        <end position="303"/>
    </location>
</feature>
<protein>
    <submittedName>
        <fullName evidence="2">TIGR00341 family protein</fullName>
    </submittedName>
</protein>
<dbReference type="Proteomes" id="UP000198882">
    <property type="component" value="Unassembled WGS sequence"/>
</dbReference>
<accession>A0A1G8UR73</accession>
<feature type="transmembrane region" description="Helical" evidence="1">
    <location>
        <begin position="357"/>
        <end position="381"/>
    </location>
</feature>
<dbReference type="Pfam" id="PF04087">
    <property type="entry name" value="DUF389"/>
    <property type="match status" value="1"/>
</dbReference>
<feature type="transmembrane region" description="Helical" evidence="1">
    <location>
        <begin position="152"/>
        <end position="171"/>
    </location>
</feature>
<organism evidence="2 3">
    <name type="scientific">Natronorubrum texcoconense</name>
    <dbReference type="NCBI Taxonomy" id="1095776"/>
    <lineage>
        <taxon>Archaea</taxon>
        <taxon>Methanobacteriati</taxon>
        <taxon>Methanobacteriota</taxon>
        <taxon>Stenosarchaea group</taxon>
        <taxon>Halobacteria</taxon>
        <taxon>Halobacteriales</taxon>
        <taxon>Natrialbaceae</taxon>
        <taxon>Natronorubrum</taxon>
    </lineage>
</organism>
<dbReference type="EMBL" id="FNFE01000001">
    <property type="protein sequence ID" value="SDJ56281.1"/>
    <property type="molecule type" value="Genomic_DNA"/>
</dbReference>
<dbReference type="InterPro" id="IPR005240">
    <property type="entry name" value="DUF389"/>
</dbReference>
<feature type="transmembrane region" description="Helical" evidence="1">
    <location>
        <begin position="256"/>
        <end position="274"/>
    </location>
</feature>
<feature type="transmembrane region" description="Helical" evidence="1">
    <location>
        <begin position="309"/>
        <end position="336"/>
    </location>
</feature>
<evidence type="ECO:0000313" key="3">
    <source>
        <dbReference type="Proteomes" id="UP000198882"/>
    </source>
</evidence>
<feature type="transmembrane region" description="Helical" evidence="1">
    <location>
        <begin position="211"/>
        <end position="230"/>
    </location>
</feature>
<evidence type="ECO:0000313" key="2">
    <source>
        <dbReference type="EMBL" id="SDJ56281.1"/>
    </source>
</evidence>
<name>A0A1G8UR73_9EURY</name>
<dbReference type="AlphaFoldDB" id="A0A1G8UR73"/>
<keyword evidence="1" id="KW-0472">Membrane</keyword>
<keyword evidence="1" id="KW-1133">Transmembrane helix</keyword>
<proteinExistence type="predicted"/>
<evidence type="ECO:0000256" key="1">
    <source>
        <dbReference type="SAM" id="Phobius"/>
    </source>
</evidence>
<dbReference type="PANTHER" id="PTHR20992">
    <property type="entry name" value="AT15442P-RELATED"/>
    <property type="match status" value="1"/>
</dbReference>
<dbReference type="NCBIfam" id="TIGR00341">
    <property type="entry name" value="TIGR00341 family protein"/>
    <property type="match status" value="1"/>
</dbReference>
<feature type="transmembrane region" description="Helical" evidence="1">
    <location>
        <begin position="177"/>
        <end position="199"/>
    </location>
</feature>
<keyword evidence="3" id="KW-1185">Reference proteome</keyword>
<dbReference type="STRING" id="1095776.SAMN04515672_0997"/>